<dbReference type="Proteomes" id="UP000198718">
    <property type="component" value="Unassembled WGS sequence"/>
</dbReference>
<dbReference type="Gene3D" id="3.30.70.260">
    <property type="match status" value="1"/>
</dbReference>
<evidence type="ECO:0000259" key="2">
    <source>
        <dbReference type="PROSITE" id="PS51671"/>
    </source>
</evidence>
<dbReference type="NCBIfam" id="NF001220">
    <property type="entry name" value="PRK00194.1"/>
    <property type="match status" value="1"/>
</dbReference>
<dbReference type="InterPro" id="IPR002912">
    <property type="entry name" value="ACT_dom"/>
</dbReference>
<dbReference type="EMBL" id="FNFP01000004">
    <property type="protein sequence ID" value="SDK82743.1"/>
    <property type="molecule type" value="Genomic_DNA"/>
</dbReference>
<dbReference type="CDD" id="cd04872">
    <property type="entry name" value="ACT_1ZPV"/>
    <property type="match status" value="1"/>
</dbReference>
<gene>
    <name evidence="3" type="ORF">SAMN05660472_02069</name>
</gene>
<accession>A0A1G9F3A3</accession>
<feature type="domain" description="ACT" evidence="2">
    <location>
        <begin position="4"/>
        <end position="78"/>
    </location>
</feature>
<dbReference type="InterPro" id="IPR022986">
    <property type="entry name" value="UPF0237_ACT"/>
</dbReference>
<dbReference type="RefSeq" id="WP_090553622.1">
    <property type="nucleotide sequence ID" value="NZ_FNFP01000004.1"/>
</dbReference>
<dbReference type="AlphaFoldDB" id="A0A1G9F3A3"/>
<protein>
    <recommendedName>
        <fullName evidence="1">UPF0237 protein SAMN05660472_02069</fullName>
    </recommendedName>
</protein>
<dbReference type="InterPro" id="IPR045865">
    <property type="entry name" value="ACT-like_dom_sf"/>
</dbReference>
<dbReference type="PANTHER" id="PTHR34875:SF6">
    <property type="entry name" value="UPF0237 PROTEIN MJ1558"/>
    <property type="match status" value="1"/>
</dbReference>
<dbReference type="PANTHER" id="PTHR34875">
    <property type="entry name" value="UPF0237 PROTEIN MJ1558"/>
    <property type="match status" value="1"/>
</dbReference>
<dbReference type="PROSITE" id="PS51671">
    <property type="entry name" value="ACT"/>
    <property type="match status" value="1"/>
</dbReference>
<dbReference type="Pfam" id="PF13740">
    <property type="entry name" value="ACT_6"/>
    <property type="match status" value="1"/>
</dbReference>
<dbReference type="InterPro" id="IPR050990">
    <property type="entry name" value="UPF0237/GcvR_regulator"/>
</dbReference>
<dbReference type="SUPFAM" id="SSF55021">
    <property type="entry name" value="ACT-like"/>
    <property type="match status" value="1"/>
</dbReference>
<dbReference type="OrthoDB" id="9803078at2"/>
<dbReference type="HAMAP" id="MF_01054">
    <property type="entry name" value="UPF0237"/>
    <property type="match status" value="1"/>
</dbReference>
<name>A0A1G9F3A3_9FIRM</name>
<keyword evidence="4" id="KW-1185">Reference proteome</keyword>
<sequence>MKAFISVIGDDKIGIIHGVTTILKKNRVNVLDINQTLLQDYFAMVMLVDLKELTTDFKQLKEELVMAGKEIGVSIKIQHEDLFNTMHSI</sequence>
<evidence type="ECO:0000313" key="4">
    <source>
        <dbReference type="Proteomes" id="UP000198718"/>
    </source>
</evidence>
<organism evidence="3 4">
    <name type="scientific">Natronincola ferrireducens</name>
    <dbReference type="NCBI Taxonomy" id="393762"/>
    <lineage>
        <taxon>Bacteria</taxon>
        <taxon>Bacillati</taxon>
        <taxon>Bacillota</taxon>
        <taxon>Clostridia</taxon>
        <taxon>Peptostreptococcales</taxon>
        <taxon>Natronincolaceae</taxon>
        <taxon>Natronincola</taxon>
    </lineage>
</organism>
<proteinExistence type="inferred from homology"/>
<comment type="similarity">
    <text evidence="1">Belongs to the UPF0237 family.</text>
</comment>
<evidence type="ECO:0000256" key="1">
    <source>
        <dbReference type="HAMAP-Rule" id="MF_01054"/>
    </source>
</evidence>
<evidence type="ECO:0000313" key="3">
    <source>
        <dbReference type="EMBL" id="SDK82743.1"/>
    </source>
</evidence>
<dbReference type="STRING" id="393762.SAMN05660472_02069"/>
<reference evidence="3 4" key="1">
    <citation type="submission" date="2016-10" db="EMBL/GenBank/DDBJ databases">
        <authorList>
            <person name="de Groot N.N."/>
        </authorList>
    </citation>
    <scope>NUCLEOTIDE SEQUENCE [LARGE SCALE GENOMIC DNA]</scope>
    <source>
        <strain evidence="3 4">DSM 18346</strain>
    </source>
</reference>